<proteinExistence type="predicted"/>
<evidence type="ECO:0000259" key="1">
    <source>
        <dbReference type="Pfam" id="PF12937"/>
    </source>
</evidence>
<dbReference type="Pfam" id="PF12937">
    <property type="entry name" value="F-box-like"/>
    <property type="match status" value="1"/>
</dbReference>
<reference evidence="2 3" key="1">
    <citation type="submission" date="2015-04" db="EMBL/GenBank/DDBJ databases">
        <title>Complete genome sequence of Schizopora paradoxa KUC8140, a cosmopolitan wood degrader in East Asia.</title>
        <authorList>
            <consortium name="DOE Joint Genome Institute"/>
            <person name="Min B."/>
            <person name="Park H."/>
            <person name="Jang Y."/>
            <person name="Kim J.-J."/>
            <person name="Kim K.H."/>
            <person name="Pangilinan J."/>
            <person name="Lipzen A."/>
            <person name="Riley R."/>
            <person name="Grigoriev I.V."/>
            <person name="Spatafora J.W."/>
            <person name="Choi I.-G."/>
        </authorList>
    </citation>
    <scope>NUCLEOTIDE SEQUENCE [LARGE SCALE GENOMIC DNA]</scope>
    <source>
        <strain evidence="2 3">KUC8140</strain>
    </source>
</reference>
<name>A0A0H2RG94_9AGAM</name>
<organism evidence="2 3">
    <name type="scientific">Schizopora paradoxa</name>
    <dbReference type="NCBI Taxonomy" id="27342"/>
    <lineage>
        <taxon>Eukaryota</taxon>
        <taxon>Fungi</taxon>
        <taxon>Dikarya</taxon>
        <taxon>Basidiomycota</taxon>
        <taxon>Agaricomycotina</taxon>
        <taxon>Agaricomycetes</taxon>
        <taxon>Hymenochaetales</taxon>
        <taxon>Schizoporaceae</taxon>
        <taxon>Schizopora</taxon>
    </lineage>
</organism>
<accession>A0A0H2RG94</accession>
<gene>
    <name evidence="2" type="ORF">SCHPADRAFT_906728</name>
</gene>
<evidence type="ECO:0000313" key="3">
    <source>
        <dbReference type="Proteomes" id="UP000053477"/>
    </source>
</evidence>
<dbReference type="OrthoDB" id="3365698at2759"/>
<dbReference type="InParanoid" id="A0A0H2RG94"/>
<feature type="domain" description="F-box" evidence="1">
    <location>
        <begin position="8"/>
        <end position="59"/>
    </location>
</feature>
<dbReference type="Proteomes" id="UP000053477">
    <property type="component" value="Unassembled WGS sequence"/>
</dbReference>
<dbReference type="AlphaFoldDB" id="A0A0H2RG94"/>
<dbReference type="EMBL" id="KQ086022">
    <property type="protein sequence ID" value="KLO10577.1"/>
    <property type="molecule type" value="Genomic_DNA"/>
</dbReference>
<sequence>MSLSNIVFLPPELLETIFDHAIQSLPTQERSLQALAYSHVCRSFRLVALDSPLLWTCLHGRPGRRSLSFIETCIERSRTSPLDVVLHFYRPDDEELAALALDEMGIRVDGTFEMSLIHCARWRSCSWQFVKQKAGDGETYPCKNFLSLFHNVDAPLLERLSIGMELNIGHLFNSFKGIHQLIRTDFLWNAPNLDAITATNTDSGIPIALHAQLRYLTVEFRQLRLTRQIDALRARLKSMTVLSTIRLSLVDCCFHAERVTASYFPFTFDIPSVQIVSITLLGCTEETTYTRAHLLWGVFGWFHFSNAVQLDVIFNIEDRENIVLWNSHNIALYSILAPNTKYPQRFPSLQTLNVTILPKTKSCPPSSQTSLSTILLPHCCVPTLKHLRVQSTQYWTLLDGVGEFDESQPPYFQRGGEVVPIALETATFEIPCVDGILSWVEQLASKMRDTGCWDQFSELRVIQNGEALVIPRDDVNRWCEAC</sequence>
<evidence type="ECO:0000313" key="2">
    <source>
        <dbReference type="EMBL" id="KLO10577.1"/>
    </source>
</evidence>
<dbReference type="Gene3D" id="1.20.1280.50">
    <property type="match status" value="1"/>
</dbReference>
<dbReference type="InterPro" id="IPR001810">
    <property type="entry name" value="F-box_dom"/>
</dbReference>
<protein>
    <recommendedName>
        <fullName evidence="1">F-box domain-containing protein</fullName>
    </recommendedName>
</protein>
<keyword evidence="3" id="KW-1185">Reference proteome</keyword>